<evidence type="ECO:0000313" key="3">
    <source>
        <dbReference type="Proteomes" id="UP000298030"/>
    </source>
</evidence>
<dbReference type="STRING" id="71717.A0A4Y7TD59"/>
<comment type="caution">
    <text evidence="2">The sequence shown here is derived from an EMBL/GenBank/DDBJ whole genome shotgun (WGS) entry which is preliminary data.</text>
</comment>
<dbReference type="OrthoDB" id="3222453at2759"/>
<accession>A0A4Y7TD59</accession>
<proteinExistence type="predicted"/>
<reference evidence="2 3" key="1">
    <citation type="journal article" date="2019" name="Nat. Ecol. Evol.">
        <title>Megaphylogeny resolves global patterns of mushroom evolution.</title>
        <authorList>
            <person name="Varga T."/>
            <person name="Krizsan K."/>
            <person name="Foldi C."/>
            <person name="Dima B."/>
            <person name="Sanchez-Garcia M."/>
            <person name="Sanchez-Ramirez S."/>
            <person name="Szollosi G.J."/>
            <person name="Szarkandi J.G."/>
            <person name="Papp V."/>
            <person name="Albert L."/>
            <person name="Andreopoulos W."/>
            <person name="Angelini C."/>
            <person name="Antonin V."/>
            <person name="Barry K.W."/>
            <person name="Bougher N.L."/>
            <person name="Buchanan P."/>
            <person name="Buyck B."/>
            <person name="Bense V."/>
            <person name="Catcheside P."/>
            <person name="Chovatia M."/>
            <person name="Cooper J."/>
            <person name="Damon W."/>
            <person name="Desjardin D."/>
            <person name="Finy P."/>
            <person name="Geml J."/>
            <person name="Haridas S."/>
            <person name="Hughes K."/>
            <person name="Justo A."/>
            <person name="Karasinski D."/>
            <person name="Kautmanova I."/>
            <person name="Kiss B."/>
            <person name="Kocsube S."/>
            <person name="Kotiranta H."/>
            <person name="LaButti K.M."/>
            <person name="Lechner B.E."/>
            <person name="Liimatainen K."/>
            <person name="Lipzen A."/>
            <person name="Lukacs Z."/>
            <person name="Mihaltcheva S."/>
            <person name="Morgado L.N."/>
            <person name="Niskanen T."/>
            <person name="Noordeloos M.E."/>
            <person name="Ohm R.A."/>
            <person name="Ortiz-Santana B."/>
            <person name="Ovrebo C."/>
            <person name="Racz N."/>
            <person name="Riley R."/>
            <person name="Savchenko A."/>
            <person name="Shiryaev A."/>
            <person name="Soop K."/>
            <person name="Spirin V."/>
            <person name="Szebenyi C."/>
            <person name="Tomsovsky M."/>
            <person name="Tulloss R.E."/>
            <person name="Uehling J."/>
            <person name="Grigoriev I.V."/>
            <person name="Vagvolgyi C."/>
            <person name="Papp T."/>
            <person name="Martin F.M."/>
            <person name="Miettinen O."/>
            <person name="Hibbett D.S."/>
            <person name="Nagy L.G."/>
        </authorList>
    </citation>
    <scope>NUCLEOTIDE SEQUENCE [LARGE SCALE GENOMIC DNA]</scope>
    <source>
        <strain evidence="2 3">FP101781</strain>
    </source>
</reference>
<name>A0A4Y7TD59_COPMI</name>
<dbReference type="EMBL" id="QPFP01000018">
    <property type="protein sequence ID" value="TEB31502.1"/>
    <property type="molecule type" value="Genomic_DNA"/>
</dbReference>
<dbReference type="AlphaFoldDB" id="A0A4Y7TD59"/>
<sequence length="346" mass="38519">MEPSEDTQAVFNLFSGSHHQTLQNPDFKVAGRDFIIPTFAPTINVNLSSRQGTTSSNYATNHGTRPHHAQTFASPMPPTTGRLPSAKNREHTSLSQFVGSLRRLILRDKSNQVEISPLDGTSAQFPAFLTTPDIYVFHMLRSGKGLPCWQPRPWKPLAGESGTILGDVGIYTAERGFKRLFNIWDDDEAVLRTGQRYSETDYELPEREVVVAESGLFEGDAVVHGASSEISWMEDGMEIKSFEFECRSSQGAVLAITSPTELQELTDFTALREHIVRNAELLYRHANSICRIADTEALYVITGCIKSESWALAAFNDPTTSPADTLKLVKRQGINRHGNGEFVWTR</sequence>
<organism evidence="2 3">
    <name type="scientific">Coprinellus micaceus</name>
    <name type="common">Glistening ink-cap mushroom</name>
    <name type="synonym">Coprinus micaceus</name>
    <dbReference type="NCBI Taxonomy" id="71717"/>
    <lineage>
        <taxon>Eukaryota</taxon>
        <taxon>Fungi</taxon>
        <taxon>Dikarya</taxon>
        <taxon>Basidiomycota</taxon>
        <taxon>Agaricomycotina</taxon>
        <taxon>Agaricomycetes</taxon>
        <taxon>Agaricomycetidae</taxon>
        <taxon>Agaricales</taxon>
        <taxon>Agaricineae</taxon>
        <taxon>Psathyrellaceae</taxon>
        <taxon>Coprinellus</taxon>
    </lineage>
</organism>
<evidence type="ECO:0000256" key="1">
    <source>
        <dbReference type="SAM" id="MobiDB-lite"/>
    </source>
</evidence>
<gene>
    <name evidence="2" type="ORF">FA13DRAFT_331221</name>
</gene>
<dbReference type="Proteomes" id="UP000298030">
    <property type="component" value="Unassembled WGS sequence"/>
</dbReference>
<protein>
    <submittedName>
        <fullName evidence="2">Uncharacterized protein</fullName>
    </submittedName>
</protein>
<keyword evidence="3" id="KW-1185">Reference proteome</keyword>
<feature type="region of interest" description="Disordered" evidence="1">
    <location>
        <begin position="47"/>
        <end position="90"/>
    </location>
</feature>
<feature type="compositionally biased region" description="Polar residues" evidence="1">
    <location>
        <begin position="47"/>
        <end position="63"/>
    </location>
</feature>
<evidence type="ECO:0000313" key="2">
    <source>
        <dbReference type="EMBL" id="TEB31502.1"/>
    </source>
</evidence>